<feature type="region of interest" description="Disordered" evidence="1">
    <location>
        <begin position="367"/>
        <end position="435"/>
    </location>
</feature>
<comment type="caution">
    <text evidence="4">The sequence shown here is derived from an EMBL/GenBank/DDBJ whole genome shotgun (WGS) entry which is preliminary data.</text>
</comment>
<feature type="compositionally biased region" description="Acidic residues" evidence="1">
    <location>
        <begin position="392"/>
        <end position="408"/>
    </location>
</feature>
<dbReference type="InterPro" id="IPR007109">
    <property type="entry name" value="Brix"/>
</dbReference>
<feature type="domain" description="Brix" evidence="2">
    <location>
        <begin position="174"/>
        <end position="363"/>
    </location>
</feature>
<organism evidence="4 5">
    <name type="scientific">Tilletia caries</name>
    <name type="common">wheat bunt fungus</name>
    <dbReference type="NCBI Taxonomy" id="13290"/>
    <lineage>
        <taxon>Eukaryota</taxon>
        <taxon>Fungi</taxon>
        <taxon>Dikarya</taxon>
        <taxon>Basidiomycota</taxon>
        <taxon>Ustilaginomycotina</taxon>
        <taxon>Exobasidiomycetes</taxon>
        <taxon>Tilletiales</taxon>
        <taxon>Tilletiaceae</taxon>
        <taxon>Tilletia</taxon>
    </lineage>
</organism>
<feature type="region of interest" description="Disordered" evidence="1">
    <location>
        <begin position="1"/>
        <end position="187"/>
    </location>
</feature>
<dbReference type="Proteomes" id="UP000077671">
    <property type="component" value="Unassembled WGS sequence"/>
</dbReference>
<feature type="compositionally biased region" description="Acidic residues" evidence="1">
    <location>
        <begin position="128"/>
        <end position="150"/>
    </location>
</feature>
<dbReference type="PANTHER" id="PTHR22734">
    <property type="entry name" value="U3 SMALL NUCLEOLAR RIBONUCLEOPROTEIN PROTEIN IMP4"/>
    <property type="match status" value="1"/>
</dbReference>
<feature type="compositionally biased region" description="Low complexity" evidence="1">
    <location>
        <begin position="109"/>
        <end position="120"/>
    </location>
</feature>
<evidence type="ECO:0000256" key="1">
    <source>
        <dbReference type="SAM" id="MobiDB-lite"/>
    </source>
</evidence>
<dbReference type="EMBL" id="LWDD02000660">
    <property type="protein sequence ID" value="KAE8257387.1"/>
    <property type="molecule type" value="Genomic_DNA"/>
</dbReference>
<dbReference type="InterPro" id="IPR044281">
    <property type="entry name" value="IMP4/RPF1"/>
</dbReference>
<protein>
    <recommendedName>
        <fullName evidence="2">Brix domain-containing protein</fullName>
    </recommendedName>
</protein>
<feature type="compositionally biased region" description="Basic residues" evidence="1">
    <location>
        <begin position="1"/>
        <end position="10"/>
    </location>
</feature>
<feature type="compositionally biased region" description="Acidic residues" evidence="1">
    <location>
        <begin position="74"/>
        <end position="106"/>
    </location>
</feature>
<dbReference type="GO" id="GO:0000470">
    <property type="term" value="P:maturation of LSU-rRNA"/>
    <property type="evidence" value="ECO:0007669"/>
    <property type="project" value="TreeGrafter"/>
</dbReference>
<sequence length="454" mass="49662">MGKSTLRQKRKAVEQHKANKKARTDRRKRGDEPKGVTRTIENTPLPKLTVLKSALKKTKDADVKRTGKGKSVVEDEDEDEVDDDDDEEGDEDDDELGEDDDDEDRQEESSAAAAERAAASTLTSGEHDDGDDDDEQPEDEADEAADEGDPRDDPYAPPSILITTSLPSSSLSPHLTSLNARSHPSERTRSFVNELLSIFPGAEYRPRAKAKGAGLGKIAGWARNRGFDALAVVGQDVNQKGAVPAYLTVVQLPNGPTAFFRLTSINLGSEIGGHARSTPHTPELILNNFSTALGHQVGSLLRSLFPQIPDLDGRQVVTAHNQRDFIFFRRHRYMFASADKATLQEIGPRFTLKLRLLRTGLPKGAGEWDGQVRFDGVNAEPDEPEPQGLGEDGPDPQEDADADAEQGEDAQASSSASDKKRKRTKIVAADGQDGGEVEFKWKSRMGVNRRSFFL</sequence>
<dbReference type="GO" id="GO:0030687">
    <property type="term" value="C:preribosome, large subunit precursor"/>
    <property type="evidence" value="ECO:0007669"/>
    <property type="project" value="TreeGrafter"/>
</dbReference>
<dbReference type="GO" id="GO:0042134">
    <property type="term" value="F:rRNA primary transcript binding"/>
    <property type="evidence" value="ECO:0007669"/>
    <property type="project" value="InterPro"/>
</dbReference>
<evidence type="ECO:0000313" key="5">
    <source>
        <dbReference type="Proteomes" id="UP000077671"/>
    </source>
</evidence>
<evidence type="ECO:0000313" key="4">
    <source>
        <dbReference type="EMBL" id="KAE8257387.1"/>
    </source>
</evidence>
<dbReference type="PANTHER" id="PTHR22734:SF3">
    <property type="entry name" value="RIBOSOME PRODUCTION FACTOR 1"/>
    <property type="match status" value="1"/>
</dbReference>
<dbReference type="AlphaFoldDB" id="A0A177UNM4"/>
<reference evidence="4" key="2">
    <citation type="journal article" date="2019" name="IMA Fungus">
        <title>Genome sequencing and comparison of five Tilletia species to identify candidate genes for the detection of regulated species infecting wheat.</title>
        <authorList>
            <person name="Nguyen H.D.T."/>
            <person name="Sultana T."/>
            <person name="Kesanakurti P."/>
            <person name="Hambleton S."/>
        </authorList>
    </citation>
    <scope>NUCLEOTIDE SEQUENCE</scope>
    <source>
        <strain evidence="4">DAOMC 238032</strain>
    </source>
</reference>
<proteinExistence type="predicted"/>
<dbReference type="SUPFAM" id="SSF52954">
    <property type="entry name" value="Class II aaRS ABD-related"/>
    <property type="match status" value="1"/>
</dbReference>
<dbReference type="Gene3D" id="3.40.50.10480">
    <property type="entry name" value="Probable brix-domain ribosomal biogenesis protein"/>
    <property type="match status" value="1"/>
</dbReference>
<reference evidence="3" key="3">
    <citation type="submission" date="2020-10" db="EMBL/GenBank/DDBJ databases">
        <authorList>
            <person name="Sedaghatjoo S."/>
        </authorList>
    </citation>
    <scope>NUCLEOTIDE SEQUENCE</scope>
    <source>
        <strain evidence="3">AZH3</strain>
    </source>
</reference>
<dbReference type="GO" id="GO:0005730">
    <property type="term" value="C:nucleolus"/>
    <property type="evidence" value="ECO:0007669"/>
    <property type="project" value="TreeGrafter"/>
</dbReference>
<dbReference type="Pfam" id="PF04427">
    <property type="entry name" value="Brix"/>
    <property type="match status" value="1"/>
</dbReference>
<evidence type="ECO:0000259" key="2">
    <source>
        <dbReference type="PROSITE" id="PS50833"/>
    </source>
</evidence>
<evidence type="ECO:0000313" key="6">
    <source>
        <dbReference type="Proteomes" id="UP000836402"/>
    </source>
</evidence>
<reference evidence="4" key="1">
    <citation type="submission" date="2016-04" db="EMBL/GenBank/DDBJ databases">
        <authorList>
            <person name="Nguyen H.D."/>
            <person name="Kesanakurti P."/>
            <person name="Cullis J."/>
            <person name="Levesque C.A."/>
            <person name="Hambleton S."/>
        </authorList>
    </citation>
    <scope>NUCLEOTIDE SEQUENCE</scope>
    <source>
        <strain evidence="4">DAOMC 238032</strain>
    </source>
</reference>
<feature type="compositionally biased region" description="Basic residues" evidence="1">
    <location>
        <begin position="18"/>
        <end position="27"/>
    </location>
</feature>
<keyword evidence="6" id="KW-1185">Reference proteome</keyword>
<dbReference type="GO" id="GO:0000460">
    <property type="term" value="P:maturation of 5.8S rRNA"/>
    <property type="evidence" value="ECO:0007669"/>
    <property type="project" value="TreeGrafter"/>
</dbReference>
<accession>A0A177UNM4</accession>
<name>A0A177UNM4_9BASI</name>
<gene>
    <name evidence="4" type="ORF">A4X03_0g4687</name>
    <name evidence="3" type="ORF">JKIAZH3_G7567</name>
</gene>
<dbReference type="EMBL" id="CAJHJG010004733">
    <property type="protein sequence ID" value="CAD6943833.1"/>
    <property type="molecule type" value="Genomic_DNA"/>
</dbReference>
<evidence type="ECO:0000313" key="3">
    <source>
        <dbReference type="EMBL" id="CAD6943833.1"/>
    </source>
</evidence>
<dbReference type="PROSITE" id="PS50833">
    <property type="entry name" value="BRIX"/>
    <property type="match status" value="1"/>
</dbReference>
<dbReference type="SMART" id="SM00879">
    <property type="entry name" value="Brix"/>
    <property type="match status" value="1"/>
</dbReference>
<feature type="compositionally biased region" description="Low complexity" evidence="1">
    <location>
        <begin position="158"/>
        <end position="178"/>
    </location>
</feature>
<dbReference type="Proteomes" id="UP000836402">
    <property type="component" value="Unassembled WGS sequence"/>
</dbReference>